<accession>A0A1A5HVZ9</accession>
<dbReference type="RefSeq" id="WP_032929862.1">
    <property type="nucleotide sequence ID" value="NZ_LZTH01000045.1"/>
</dbReference>
<name>A0A1A5HVZ9_RHILI</name>
<protein>
    <submittedName>
        <fullName evidence="1">Uncharacterized protein</fullName>
    </submittedName>
</protein>
<gene>
    <name evidence="1" type="ORF">BAE39_11180</name>
</gene>
<comment type="caution">
    <text evidence="1">The sequence shown here is derived from an EMBL/GenBank/DDBJ whole genome shotgun (WGS) entry which is preliminary data.</text>
</comment>
<sequence>MHRRIDRSARGDGLKALGGEIDYAMLVTIYGTSPESVGRLQDIVALIEAKEAEKPVARGPY</sequence>
<organism evidence="1 2">
    <name type="scientific">Rhizobium loti</name>
    <name type="common">Mesorhizobium loti</name>
    <dbReference type="NCBI Taxonomy" id="381"/>
    <lineage>
        <taxon>Bacteria</taxon>
        <taxon>Pseudomonadati</taxon>
        <taxon>Pseudomonadota</taxon>
        <taxon>Alphaproteobacteria</taxon>
        <taxon>Hyphomicrobiales</taxon>
        <taxon>Phyllobacteriaceae</taxon>
        <taxon>Mesorhizobium</taxon>
    </lineage>
</organism>
<dbReference type="AlphaFoldDB" id="A0A1A5HVZ9"/>
<dbReference type="Proteomes" id="UP000093748">
    <property type="component" value="Unassembled WGS sequence"/>
</dbReference>
<dbReference type="GeneID" id="66684595"/>
<proteinExistence type="predicted"/>
<evidence type="ECO:0000313" key="2">
    <source>
        <dbReference type="Proteomes" id="UP000093748"/>
    </source>
</evidence>
<reference evidence="2" key="1">
    <citation type="submission" date="2016-06" db="EMBL/GenBank/DDBJ databases">
        <title>NZP2037 Pacbio-Illumina hybrid assembly.</title>
        <authorList>
            <person name="Ramsay J.P."/>
        </authorList>
    </citation>
    <scope>NUCLEOTIDE SEQUENCE [LARGE SCALE GENOMIC DNA]</scope>
    <source>
        <strain evidence="2">R7ANS::ICEMlSym2042</strain>
    </source>
</reference>
<dbReference type="EMBL" id="LZTJ01000012">
    <property type="protein sequence ID" value="OBP76665.1"/>
    <property type="molecule type" value="Genomic_DNA"/>
</dbReference>
<evidence type="ECO:0000313" key="1">
    <source>
        <dbReference type="EMBL" id="OBP76665.1"/>
    </source>
</evidence>